<name>A0A0F6I828_LEPIR</name>
<gene>
    <name evidence="1" type="ORF">LEP1GSC079_2038</name>
</gene>
<evidence type="ECO:0000313" key="1">
    <source>
        <dbReference type="EMBL" id="EMJ34203.1"/>
    </source>
</evidence>
<reference evidence="1 2" key="1">
    <citation type="submission" date="2013-01" db="EMBL/GenBank/DDBJ databases">
        <authorList>
            <person name="Harkins D.M."/>
            <person name="Durkin A.S."/>
            <person name="Brinkac L.M."/>
            <person name="Haft D.H."/>
            <person name="Selengut J.D."/>
            <person name="Sanka R."/>
            <person name="DePew J."/>
            <person name="Purushe J."/>
            <person name="Peacock S.J."/>
            <person name="Thaipadungpanit J."/>
            <person name="Wuthiekanun V.W."/>
            <person name="Day N.P."/>
            <person name="Vinetz J.M."/>
            <person name="Sutton G.G."/>
            <person name="Nierman W.C."/>
            <person name="Fouts D.E."/>
        </authorList>
    </citation>
    <scope>NUCLEOTIDE SEQUENCE [LARGE SCALE GENOMIC DNA]</scope>
    <source>
        <strain evidence="1 2">FPW1039</strain>
    </source>
</reference>
<evidence type="ECO:0000313" key="2">
    <source>
        <dbReference type="Proteomes" id="UP000012164"/>
    </source>
</evidence>
<sequence>MISDFFKLLRITLLVFLFRKEYISVRTTDPIKLSSVNFNYKVLFQNKILSIVL</sequence>
<organism evidence="1 2">
    <name type="scientific">Leptospira interrogans str. FPW1039</name>
    <dbReference type="NCBI Taxonomy" id="1193040"/>
    <lineage>
        <taxon>Bacteria</taxon>
        <taxon>Pseudomonadati</taxon>
        <taxon>Spirochaetota</taxon>
        <taxon>Spirochaetia</taxon>
        <taxon>Leptospirales</taxon>
        <taxon>Leptospiraceae</taxon>
        <taxon>Leptospira</taxon>
    </lineage>
</organism>
<dbReference type="Proteomes" id="UP000012164">
    <property type="component" value="Unassembled WGS sequence"/>
</dbReference>
<protein>
    <submittedName>
        <fullName evidence="1">Uncharacterized protein</fullName>
    </submittedName>
</protein>
<accession>A0A0F6I828</accession>
<dbReference type="EMBL" id="AKWR02000244">
    <property type="protein sequence ID" value="EMJ34203.1"/>
    <property type="molecule type" value="Genomic_DNA"/>
</dbReference>
<proteinExistence type="predicted"/>
<comment type="caution">
    <text evidence="1">The sequence shown here is derived from an EMBL/GenBank/DDBJ whole genome shotgun (WGS) entry which is preliminary data.</text>
</comment>
<dbReference type="AlphaFoldDB" id="A0A0F6I828"/>